<feature type="transmembrane region" description="Helical" evidence="6">
    <location>
        <begin position="431"/>
        <end position="453"/>
    </location>
</feature>
<protein>
    <submittedName>
        <fullName evidence="7">GPT1</fullName>
    </submittedName>
</protein>
<feature type="transmembrane region" description="Helical" evidence="6">
    <location>
        <begin position="94"/>
        <end position="111"/>
    </location>
</feature>
<dbReference type="EMBL" id="JAEOAQ010000001">
    <property type="protein sequence ID" value="KAG5421942.1"/>
    <property type="molecule type" value="Genomic_DNA"/>
</dbReference>
<evidence type="ECO:0000256" key="1">
    <source>
        <dbReference type="ARBA" id="ARBA00004141"/>
    </source>
</evidence>
<dbReference type="GeneID" id="93649664"/>
<dbReference type="InterPro" id="IPR002293">
    <property type="entry name" value="AA/rel_permease1"/>
</dbReference>
<keyword evidence="4 6" id="KW-1133">Transmembrane helix</keyword>
<dbReference type="GO" id="GO:0016020">
    <property type="term" value="C:membrane"/>
    <property type="evidence" value="ECO:0007669"/>
    <property type="project" value="UniProtKB-SubCell"/>
</dbReference>
<evidence type="ECO:0000256" key="2">
    <source>
        <dbReference type="ARBA" id="ARBA00022448"/>
    </source>
</evidence>
<feature type="transmembrane region" description="Helical" evidence="6">
    <location>
        <begin position="473"/>
        <end position="493"/>
    </location>
</feature>
<proteinExistence type="predicted"/>
<dbReference type="RefSeq" id="XP_067551058.1">
    <property type="nucleotide sequence ID" value="XM_067689738.1"/>
</dbReference>
<dbReference type="PANTHER" id="PTHR45649:SF29">
    <property type="entry name" value="AMINO ACID TRANSPORTER (EUROFUNG)"/>
    <property type="match status" value="1"/>
</dbReference>
<comment type="caution">
    <text evidence="7">The sequence shown here is derived from an EMBL/GenBank/DDBJ whole genome shotgun (WGS) entry which is preliminary data.</text>
</comment>
<dbReference type="PANTHER" id="PTHR45649">
    <property type="entry name" value="AMINO-ACID PERMEASE BAT1"/>
    <property type="match status" value="1"/>
</dbReference>
<organism evidence="7 8">
    <name type="scientific">Candida metapsilosis</name>
    <dbReference type="NCBI Taxonomy" id="273372"/>
    <lineage>
        <taxon>Eukaryota</taxon>
        <taxon>Fungi</taxon>
        <taxon>Dikarya</taxon>
        <taxon>Ascomycota</taxon>
        <taxon>Saccharomycotina</taxon>
        <taxon>Pichiomycetes</taxon>
        <taxon>Debaryomycetaceae</taxon>
        <taxon>Candida/Lodderomyces clade</taxon>
        <taxon>Candida</taxon>
    </lineage>
</organism>
<keyword evidence="2" id="KW-0813">Transport</keyword>
<comment type="subcellular location">
    <subcellularLocation>
        <location evidence="1">Membrane</location>
        <topology evidence="1">Multi-pass membrane protein</topology>
    </subcellularLocation>
</comment>
<gene>
    <name evidence="7" type="ORF">I9W82_001035</name>
</gene>
<feature type="transmembrane region" description="Helical" evidence="6">
    <location>
        <begin position="405"/>
        <end position="424"/>
    </location>
</feature>
<feature type="transmembrane region" description="Helical" evidence="6">
    <location>
        <begin position="263"/>
        <end position="280"/>
    </location>
</feature>
<dbReference type="Gene3D" id="1.20.1740.10">
    <property type="entry name" value="Amino acid/polyamine transporter I"/>
    <property type="match status" value="1"/>
</dbReference>
<evidence type="ECO:0000256" key="3">
    <source>
        <dbReference type="ARBA" id="ARBA00022692"/>
    </source>
</evidence>
<dbReference type="Proteomes" id="UP000669133">
    <property type="component" value="Unassembled WGS sequence"/>
</dbReference>
<sequence length="562" mass="61519">MNNEISSVKSKGQTEALNIRSTLSPTSQGGIIINVDHEVDKDEAKVLAMGYKQELKREFSLWSLFGMSFSLLGLLPSVAATFNYQQLVIGMSPLPWIIAIIFITSVALSLAEISSAFPCSAGAPYATSQLAPDRYKPFLSWFAYWTNWFCQITGSPAVSSTCASLMLALYSFNSPTYTPKAGHVFGLSTGIQIVCGIMCSMPLKYVTKFCSFTAWCNVAFLIIVFVMILGGNQRMELNEGVTTKFNPNGVAWSLQNQTDWPQGLAFLISFLGVIWVMSGYDSPFHLAEECSNAAVAVPRAIVMTSVVGGVIGFFFMIAIAYTLVSISKVAEDPLGLGQPFVSFMIQVMKHKLVVASTAFTAISSFFMSLNCLLTSSRVTFAYSRDGLLPGSKIWKTVNPVTHTPIYAVALNIIIGELLLLLKFAGDVAMGAIFSVGAIAAFISFTLPTLLKLTVARNTFKPGPWNLGKLSKPIGWLSVAFVTMMIPILCFPNVKGKHLHPEEMNWTVLVYFGPMLLVTIWYVVDAHKWYTGPRHILDEADIVYDVDVIEDGSEVGDEKKELA</sequence>
<accession>A0A8H8DDW6</accession>
<feature type="transmembrane region" description="Helical" evidence="6">
    <location>
        <begin position="59"/>
        <end position="82"/>
    </location>
</feature>
<keyword evidence="3 6" id="KW-0812">Transmembrane</keyword>
<evidence type="ECO:0000313" key="8">
    <source>
        <dbReference type="Proteomes" id="UP000669133"/>
    </source>
</evidence>
<evidence type="ECO:0000256" key="4">
    <source>
        <dbReference type="ARBA" id="ARBA00022989"/>
    </source>
</evidence>
<keyword evidence="5 6" id="KW-0472">Membrane</keyword>
<feature type="transmembrane region" description="Helical" evidence="6">
    <location>
        <begin position="300"/>
        <end position="324"/>
    </location>
</feature>
<evidence type="ECO:0000256" key="6">
    <source>
        <dbReference type="SAM" id="Phobius"/>
    </source>
</evidence>
<dbReference type="PIRSF" id="PIRSF006060">
    <property type="entry name" value="AA_transporter"/>
    <property type="match status" value="1"/>
</dbReference>
<dbReference type="Pfam" id="PF13520">
    <property type="entry name" value="AA_permease_2"/>
    <property type="match status" value="1"/>
</dbReference>
<name>A0A8H8DDW6_9ASCO</name>
<feature type="transmembrane region" description="Helical" evidence="6">
    <location>
        <begin position="505"/>
        <end position="523"/>
    </location>
</feature>
<evidence type="ECO:0000313" key="7">
    <source>
        <dbReference type="EMBL" id="KAG5421942.1"/>
    </source>
</evidence>
<reference evidence="7 8" key="1">
    <citation type="submission" date="2020-12" db="EMBL/GenBank/DDBJ databases">
        <title>Effect of drift, selection, and recombination on the evolution of hybrid genomes in Candida yeast pathogens.</title>
        <authorList>
            <person name="Mixao V."/>
            <person name="Ksiezopolska E."/>
            <person name="Saus E."/>
            <person name="Boekhout T."/>
            <person name="Gacser A."/>
            <person name="Gabaldon T."/>
        </authorList>
    </citation>
    <scope>NUCLEOTIDE SEQUENCE [LARGE SCALE GENOMIC DNA]</scope>
    <source>
        <strain evidence="7 8">BP57</strain>
    </source>
</reference>
<feature type="transmembrane region" description="Helical" evidence="6">
    <location>
        <begin position="352"/>
        <end position="375"/>
    </location>
</feature>
<dbReference type="FunFam" id="1.20.1740.10:FF:000046">
    <property type="entry name" value="Amino-acid permease, putative"/>
    <property type="match status" value="1"/>
</dbReference>
<evidence type="ECO:0000256" key="5">
    <source>
        <dbReference type="ARBA" id="ARBA00023136"/>
    </source>
</evidence>
<keyword evidence="8" id="KW-1185">Reference proteome</keyword>
<feature type="transmembrane region" description="Helical" evidence="6">
    <location>
        <begin position="212"/>
        <end position="230"/>
    </location>
</feature>
<dbReference type="AlphaFoldDB" id="A0A8H8DDW6"/>
<dbReference type="OrthoDB" id="4476201at2759"/>
<dbReference type="GO" id="GO:0015101">
    <property type="term" value="F:organic cation transmembrane transporter activity"/>
    <property type="evidence" value="ECO:0007669"/>
    <property type="project" value="UniProtKB-ARBA"/>
</dbReference>